<organism evidence="2 3">
    <name type="scientific">Polypedilum vanderplanki</name>
    <name type="common">Sleeping chironomid midge</name>
    <dbReference type="NCBI Taxonomy" id="319348"/>
    <lineage>
        <taxon>Eukaryota</taxon>
        <taxon>Metazoa</taxon>
        <taxon>Ecdysozoa</taxon>
        <taxon>Arthropoda</taxon>
        <taxon>Hexapoda</taxon>
        <taxon>Insecta</taxon>
        <taxon>Pterygota</taxon>
        <taxon>Neoptera</taxon>
        <taxon>Endopterygota</taxon>
        <taxon>Diptera</taxon>
        <taxon>Nematocera</taxon>
        <taxon>Chironomoidea</taxon>
        <taxon>Chironomidae</taxon>
        <taxon>Chironominae</taxon>
        <taxon>Polypedilum</taxon>
        <taxon>Polypedilum</taxon>
    </lineage>
</organism>
<keyword evidence="1" id="KW-0732">Signal</keyword>
<dbReference type="Proteomes" id="UP001107558">
    <property type="component" value="Chromosome 4"/>
</dbReference>
<dbReference type="AlphaFoldDB" id="A0A9J6BE49"/>
<sequence length="400" mass="43848">MRIFLLFILIAIHCATQVTAAIKTTTAKPITTVKTTTTKVTKTTAATTQGKPKTTLEPPAEDPSQVIYRECAYWMTYNRDSSPETIGFYAGDSIVNNASVYIGWGFHGNERLPARIQTINTTTGTAPYTQNAYVWRNEAEHVALYPEFLVLPENCNCSWQPPSVAMYVRGLILTGDLGSQYAIGRVVFSNGLVSITRVVTDPNSSNYLKQWYVGVKGVAISDQATQMLVCQSVSPHTTPPIIKFPTNACGVWSPVGSWQSVNYTGFDVGRSKNGNRVYIGRGLIGAADFFPGRYQMEHLAGTYVASGGDTLAKFSEWFVLPVNCKCTFKNIADAKASLGLITVPNSNKLYGINVVNINSQNDVTVSRVDYFSLDETFVNNQNKDQTMSANATRLLVCELS</sequence>
<evidence type="ECO:0000313" key="3">
    <source>
        <dbReference type="Proteomes" id="UP001107558"/>
    </source>
</evidence>
<comment type="caution">
    <text evidence="2">The sequence shown here is derived from an EMBL/GenBank/DDBJ whole genome shotgun (WGS) entry which is preliminary data.</text>
</comment>
<feature type="signal peptide" evidence="1">
    <location>
        <begin position="1"/>
        <end position="20"/>
    </location>
</feature>
<name>A0A9J6BE49_POLVA</name>
<proteinExistence type="predicted"/>
<feature type="chain" id="PRO_5039919148" evidence="1">
    <location>
        <begin position="21"/>
        <end position="400"/>
    </location>
</feature>
<gene>
    <name evidence="2" type="ORF">PVAND_016100</name>
</gene>
<evidence type="ECO:0000256" key="1">
    <source>
        <dbReference type="SAM" id="SignalP"/>
    </source>
</evidence>
<evidence type="ECO:0000313" key="2">
    <source>
        <dbReference type="EMBL" id="KAG5668148.1"/>
    </source>
</evidence>
<reference evidence="2" key="1">
    <citation type="submission" date="2021-03" db="EMBL/GenBank/DDBJ databases">
        <title>Chromosome level genome of the anhydrobiotic midge Polypedilum vanderplanki.</title>
        <authorList>
            <person name="Yoshida Y."/>
            <person name="Kikawada T."/>
            <person name="Gusev O."/>
        </authorList>
    </citation>
    <scope>NUCLEOTIDE SEQUENCE</scope>
    <source>
        <strain evidence="2">NIAS01</strain>
        <tissue evidence="2">Whole body or cell culture</tissue>
    </source>
</reference>
<dbReference type="EMBL" id="JADBJN010000004">
    <property type="protein sequence ID" value="KAG5668148.1"/>
    <property type="molecule type" value="Genomic_DNA"/>
</dbReference>
<accession>A0A9J6BE49</accession>
<protein>
    <submittedName>
        <fullName evidence="2">Uncharacterized protein</fullName>
    </submittedName>
</protein>
<keyword evidence="3" id="KW-1185">Reference proteome</keyword>